<dbReference type="PANTHER" id="PTHR30121:SF6">
    <property type="entry name" value="SLR6007 PROTEIN"/>
    <property type="match status" value="1"/>
</dbReference>
<evidence type="ECO:0000313" key="3">
    <source>
        <dbReference type="EMBL" id="RAG85212.1"/>
    </source>
</evidence>
<evidence type="ECO:0000259" key="2">
    <source>
        <dbReference type="Pfam" id="PF19044"/>
    </source>
</evidence>
<dbReference type="InterPro" id="IPR043964">
    <property type="entry name" value="P-loop_TraG"/>
</dbReference>
<feature type="domain" description="TraG P-loop" evidence="2">
    <location>
        <begin position="456"/>
        <end position="550"/>
    </location>
</feature>
<dbReference type="Gene3D" id="3.40.50.300">
    <property type="entry name" value="P-loop containing nucleotide triphosphate hydrolases"/>
    <property type="match status" value="1"/>
</dbReference>
<dbReference type="PANTHER" id="PTHR30121">
    <property type="entry name" value="UNCHARACTERIZED PROTEIN YJGR-RELATED"/>
    <property type="match status" value="1"/>
</dbReference>
<keyword evidence="4" id="KW-1185">Reference proteome</keyword>
<evidence type="ECO:0000259" key="1">
    <source>
        <dbReference type="Pfam" id="PF01935"/>
    </source>
</evidence>
<dbReference type="AlphaFoldDB" id="A0A2X0IJJ8"/>
<dbReference type="OrthoDB" id="9804380at2"/>
<reference evidence="3 4" key="1">
    <citation type="submission" date="2018-06" db="EMBL/GenBank/DDBJ databases">
        <title>Streptacidiphilus pinicola sp. nov., isolated from pine grove soil.</title>
        <authorList>
            <person name="Roh S.G."/>
            <person name="Park S."/>
            <person name="Kim M.-K."/>
            <person name="Yun B.-R."/>
            <person name="Park J."/>
            <person name="Kim M.J."/>
            <person name="Kim Y.S."/>
            <person name="Kim S.B."/>
        </authorList>
    </citation>
    <scope>NUCLEOTIDE SEQUENCE [LARGE SCALE GENOMIC DNA]</scope>
    <source>
        <strain evidence="3 4">MMS16-CNU450</strain>
    </source>
</reference>
<feature type="domain" description="Helicase HerA central" evidence="1">
    <location>
        <begin position="252"/>
        <end position="316"/>
    </location>
</feature>
<proteinExistence type="predicted"/>
<dbReference type="InterPro" id="IPR027417">
    <property type="entry name" value="P-loop_NTPase"/>
</dbReference>
<accession>A0A2X0IJJ8</accession>
<dbReference type="InterPro" id="IPR002789">
    <property type="entry name" value="HerA_central"/>
</dbReference>
<name>A0A2X0IJJ8_9ACTN</name>
<dbReference type="EMBL" id="QKYN01000047">
    <property type="protein sequence ID" value="RAG85212.1"/>
    <property type="molecule type" value="Genomic_DNA"/>
</dbReference>
<dbReference type="Proteomes" id="UP000248889">
    <property type="component" value="Unassembled WGS sequence"/>
</dbReference>
<gene>
    <name evidence="3" type="ORF">DN069_12905</name>
</gene>
<dbReference type="CDD" id="cd01127">
    <property type="entry name" value="TrwB_TraG_TraD_VirD4"/>
    <property type="match status" value="1"/>
</dbReference>
<dbReference type="SUPFAM" id="SSF52540">
    <property type="entry name" value="P-loop containing nucleoside triphosphate hydrolases"/>
    <property type="match status" value="1"/>
</dbReference>
<evidence type="ECO:0000313" key="4">
    <source>
        <dbReference type="Proteomes" id="UP000248889"/>
    </source>
</evidence>
<sequence>MSQLLSRLGRATSEGCLVVDGLGPDSVQVEARRIGLGDHVAATLIVTGYPAEVAPGWLDPLLSYPGRLDVSLHITPVPVQAAADRLRKQRARLESHRRAAAHHGRLDDPTTDAAAIDAAELAWRVARGEGKLFQAGLYLTVYAPGPDELADEVSAVRALAESMLLRVHPATWRALQGWTTCLPLGTDQLGVTRTFDTASLAAAFPFASPDMPTTHADKQQRPSGVLYGVNASASGLLLWDRWSLDNHNSVTLARSGAGKSYLTKLDVLRSLYQGVQVHVVDPEDEYTALADAVGGTVVRLGAPGVRLNPLDLAPEDGPQALTRRALFTHTFLQVLLGAPFAGAQKALLDRAILAAYHQRGITVDPRTHNRPAPLLADLVQTLTEFADPSAVALADQLTPYTTGSHRELFEAPTTQARGGHLTVYSLRDLPDELAAVGTLLALDRIWRTVSNPADPRRRLVVVDEAWLLMRDGEGAKFLFTMAKAARKHRAGLAVVTQDAADLLATDLGKAVVANAATQILLRQAPQAIDAVTDAFGLSAGEAAYLLAAQRGEALLCAGPGHRAAFRSIASPREEELITTGIEHPTAAGVR</sequence>
<dbReference type="InterPro" id="IPR051162">
    <property type="entry name" value="T4SS_component"/>
</dbReference>
<dbReference type="Pfam" id="PF01935">
    <property type="entry name" value="DUF87"/>
    <property type="match status" value="1"/>
</dbReference>
<comment type="caution">
    <text evidence="3">The sequence shown here is derived from an EMBL/GenBank/DDBJ whole genome shotgun (WGS) entry which is preliminary data.</text>
</comment>
<organism evidence="3 4">
    <name type="scientific">Streptacidiphilus pinicola</name>
    <dbReference type="NCBI Taxonomy" id="2219663"/>
    <lineage>
        <taxon>Bacteria</taxon>
        <taxon>Bacillati</taxon>
        <taxon>Actinomycetota</taxon>
        <taxon>Actinomycetes</taxon>
        <taxon>Kitasatosporales</taxon>
        <taxon>Streptomycetaceae</taxon>
        <taxon>Streptacidiphilus</taxon>
    </lineage>
</organism>
<dbReference type="Gene3D" id="1.10.8.730">
    <property type="match status" value="1"/>
</dbReference>
<dbReference type="Pfam" id="PF19044">
    <property type="entry name" value="P-loop_TraG"/>
    <property type="match status" value="1"/>
</dbReference>
<protein>
    <submittedName>
        <fullName evidence="3">Conjugal transfer protein TraC</fullName>
    </submittedName>
</protein>